<keyword evidence="2" id="KW-1185">Reference proteome</keyword>
<dbReference type="OrthoDB" id="3860514at2759"/>
<organism evidence="1 2">
    <name type="scientific">Ophiobolus disseminans</name>
    <dbReference type="NCBI Taxonomy" id="1469910"/>
    <lineage>
        <taxon>Eukaryota</taxon>
        <taxon>Fungi</taxon>
        <taxon>Dikarya</taxon>
        <taxon>Ascomycota</taxon>
        <taxon>Pezizomycotina</taxon>
        <taxon>Dothideomycetes</taxon>
        <taxon>Pleosporomycetidae</taxon>
        <taxon>Pleosporales</taxon>
        <taxon>Pleosporineae</taxon>
        <taxon>Phaeosphaeriaceae</taxon>
        <taxon>Ophiobolus</taxon>
    </lineage>
</organism>
<evidence type="ECO:0000313" key="1">
    <source>
        <dbReference type="EMBL" id="KAF2826814.1"/>
    </source>
</evidence>
<proteinExistence type="predicted"/>
<dbReference type="Proteomes" id="UP000799424">
    <property type="component" value="Unassembled WGS sequence"/>
</dbReference>
<evidence type="ECO:0000313" key="2">
    <source>
        <dbReference type="Proteomes" id="UP000799424"/>
    </source>
</evidence>
<accession>A0A6A7A1X5</accession>
<name>A0A6A7A1X5_9PLEO</name>
<dbReference type="AlphaFoldDB" id="A0A6A7A1X5"/>
<gene>
    <name evidence="1" type="ORF">CC86DRAFT_20899</name>
</gene>
<protein>
    <submittedName>
        <fullName evidence="1">Uncharacterized protein</fullName>
    </submittedName>
</protein>
<reference evidence="1" key="1">
    <citation type="journal article" date="2020" name="Stud. Mycol.">
        <title>101 Dothideomycetes genomes: a test case for predicting lifestyles and emergence of pathogens.</title>
        <authorList>
            <person name="Haridas S."/>
            <person name="Albert R."/>
            <person name="Binder M."/>
            <person name="Bloem J."/>
            <person name="Labutti K."/>
            <person name="Salamov A."/>
            <person name="Andreopoulos B."/>
            <person name="Baker S."/>
            <person name="Barry K."/>
            <person name="Bills G."/>
            <person name="Bluhm B."/>
            <person name="Cannon C."/>
            <person name="Castanera R."/>
            <person name="Culley D."/>
            <person name="Daum C."/>
            <person name="Ezra D."/>
            <person name="Gonzalez J."/>
            <person name="Henrissat B."/>
            <person name="Kuo A."/>
            <person name="Liang C."/>
            <person name="Lipzen A."/>
            <person name="Lutzoni F."/>
            <person name="Magnuson J."/>
            <person name="Mondo S."/>
            <person name="Nolan M."/>
            <person name="Ohm R."/>
            <person name="Pangilinan J."/>
            <person name="Park H.-J."/>
            <person name="Ramirez L."/>
            <person name="Alfaro M."/>
            <person name="Sun H."/>
            <person name="Tritt A."/>
            <person name="Yoshinaga Y."/>
            <person name="Zwiers L.-H."/>
            <person name="Turgeon B."/>
            <person name="Goodwin S."/>
            <person name="Spatafora J."/>
            <person name="Crous P."/>
            <person name="Grigoriev I."/>
        </authorList>
    </citation>
    <scope>NUCLEOTIDE SEQUENCE</scope>
    <source>
        <strain evidence="1">CBS 113818</strain>
    </source>
</reference>
<dbReference type="EMBL" id="MU006225">
    <property type="protein sequence ID" value="KAF2826814.1"/>
    <property type="molecule type" value="Genomic_DNA"/>
</dbReference>
<sequence>MPFLALPAELRDEVYKHAISLKSEPFASYEGLLLSCRQVKNEMEQEGTRLMHSHLAHLEQHIPQEHGLHSKTASTFRDLRHLRLSLSKSLDKRHDPKPDTMQYLQPILDLYLESLTLSYHEADGKHFSINNIHWLACNILGNAMCPGGTLNTQRLIFDLPAMTKHQAQCWLSWQKRFDALSKPEWWGQTGSFSLARGLCWYTIAV</sequence>